<feature type="transmembrane region" description="Helical" evidence="3">
    <location>
        <begin position="350"/>
        <end position="367"/>
    </location>
</feature>
<dbReference type="SUPFAM" id="SSF51735">
    <property type="entry name" value="NAD(P)-binding Rossmann-fold domains"/>
    <property type="match status" value="1"/>
</dbReference>
<dbReference type="Gene3D" id="3.40.50.720">
    <property type="entry name" value="NAD(P)-binding Rossmann-like Domain"/>
    <property type="match status" value="1"/>
</dbReference>
<protein>
    <submittedName>
        <fullName evidence="5">Oxidoreductase</fullName>
    </submittedName>
</protein>
<dbReference type="PANTHER" id="PTHR48106:SF8">
    <property type="entry name" value="OS02G0805600 PROTEIN"/>
    <property type="match status" value="1"/>
</dbReference>
<dbReference type="SUPFAM" id="SSF50129">
    <property type="entry name" value="GroES-like"/>
    <property type="match status" value="1"/>
</dbReference>
<dbReference type="SMART" id="SM00829">
    <property type="entry name" value="PKS_ER"/>
    <property type="match status" value="1"/>
</dbReference>
<dbReference type="InterPro" id="IPR013149">
    <property type="entry name" value="ADH-like_C"/>
</dbReference>
<evidence type="ECO:0000313" key="6">
    <source>
        <dbReference type="Proteomes" id="UP001454036"/>
    </source>
</evidence>
<keyword evidence="3" id="KW-0812">Transmembrane</keyword>
<keyword evidence="2" id="KW-0560">Oxidoreductase</keyword>
<dbReference type="InterPro" id="IPR036291">
    <property type="entry name" value="NAD(P)-bd_dom_sf"/>
</dbReference>
<feature type="domain" description="Enoyl reductase (ER)" evidence="4">
    <location>
        <begin position="24"/>
        <end position="337"/>
    </location>
</feature>
<dbReference type="InterPro" id="IPR013154">
    <property type="entry name" value="ADH-like_N"/>
</dbReference>
<evidence type="ECO:0000256" key="3">
    <source>
        <dbReference type="SAM" id="Phobius"/>
    </source>
</evidence>
<organism evidence="5 6">
    <name type="scientific">Lithospermum erythrorhizon</name>
    <name type="common">Purple gromwell</name>
    <name type="synonym">Lithospermum officinale var. erythrorhizon</name>
    <dbReference type="NCBI Taxonomy" id="34254"/>
    <lineage>
        <taxon>Eukaryota</taxon>
        <taxon>Viridiplantae</taxon>
        <taxon>Streptophyta</taxon>
        <taxon>Embryophyta</taxon>
        <taxon>Tracheophyta</taxon>
        <taxon>Spermatophyta</taxon>
        <taxon>Magnoliopsida</taxon>
        <taxon>eudicotyledons</taxon>
        <taxon>Gunneridae</taxon>
        <taxon>Pentapetalae</taxon>
        <taxon>asterids</taxon>
        <taxon>lamiids</taxon>
        <taxon>Boraginales</taxon>
        <taxon>Boraginaceae</taxon>
        <taxon>Boraginoideae</taxon>
        <taxon>Lithospermeae</taxon>
        <taxon>Lithospermum</taxon>
    </lineage>
</organism>
<dbReference type="EMBL" id="BAABME010011776">
    <property type="protein sequence ID" value="GAA0184274.1"/>
    <property type="molecule type" value="Genomic_DNA"/>
</dbReference>
<reference evidence="5 6" key="1">
    <citation type="submission" date="2024-01" db="EMBL/GenBank/DDBJ databases">
        <title>The complete chloroplast genome sequence of Lithospermum erythrorhizon: insights into the phylogenetic relationship among Boraginaceae species and the maternal lineages of purple gromwells.</title>
        <authorList>
            <person name="Okada T."/>
            <person name="Watanabe K."/>
        </authorList>
    </citation>
    <scope>NUCLEOTIDE SEQUENCE [LARGE SCALE GENOMIC DNA]</scope>
</reference>
<keyword evidence="3" id="KW-1133">Transmembrane helix</keyword>
<proteinExistence type="predicted"/>
<dbReference type="Gene3D" id="3.90.180.10">
    <property type="entry name" value="Medium-chain alcohol dehydrogenases, catalytic domain"/>
    <property type="match status" value="1"/>
</dbReference>
<evidence type="ECO:0000259" key="4">
    <source>
        <dbReference type="SMART" id="SM00829"/>
    </source>
</evidence>
<dbReference type="PANTHER" id="PTHR48106">
    <property type="entry name" value="QUINONE OXIDOREDUCTASE PIG3-RELATED"/>
    <property type="match status" value="1"/>
</dbReference>
<accession>A0AAV3RTJ3</accession>
<evidence type="ECO:0000313" key="5">
    <source>
        <dbReference type="EMBL" id="GAA0184274.1"/>
    </source>
</evidence>
<dbReference type="GO" id="GO:0016651">
    <property type="term" value="F:oxidoreductase activity, acting on NAD(P)H"/>
    <property type="evidence" value="ECO:0007669"/>
    <property type="project" value="TreeGrafter"/>
</dbReference>
<keyword evidence="3" id="KW-0472">Membrane</keyword>
<keyword evidence="6" id="KW-1185">Reference proteome</keyword>
<evidence type="ECO:0000256" key="1">
    <source>
        <dbReference type="ARBA" id="ARBA00022857"/>
    </source>
</evidence>
<dbReference type="AlphaFoldDB" id="A0AAV3RTJ3"/>
<dbReference type="InterPro" id="IPR020843">
    <property type="entry name" value="ER"/>
</dbReference>
<dbReference type="Proteomes" id="UP001454036">
    <property type="component" value="Unassembled WGS sequence"/>
</dbReference>
<gene>
    <name evidence="5" type="ORF">LIER_31562</name>
</gene>
<name>A0AAV3RTJ3_LITER</name>
<dbReference type="InterPro" id="IPR011032">
    <property type="entry name" value="GroES-like_sf"/>
</dbReference>
<dbReference type="Pfam" id="PF00107">
    <property type="entry name" value="ADH_zinc_N"/>
    <property type="match status" value="1"/>
</dbReference>
<evidence type="ECO:0000256" key="2">
    <source>
        <dbReference type="ARBA" id="ARBA00023002"/>
    </source>
</evidence>
<keyword evidence="1" id="KW-0521">NADP</keyword>
<comment type="caution">
    <text evidence="5">The sequence shown here is derived from an EMBL/GenBank/DDBJ whole genome shotgun (WGS) entry which is preliminary data.</text>
</comment>
<dbReference type="Pfam" id="PF08240">
    <property type="entry name" value="ADH_N"/>
    <property type="match status" value="1"/>
</dbReference>
<dbReference type="GO" id="GO:0070402">
    <property type="term" value="F:NADPH binding"/>
    <property type="evidence" value="ECO:0007669"/>
    <property type="project" value="TreeGrafter"/>
</dbReference>
<sequence>MRSSKRGTRGKRGSMNVVKFENYGPPKVLTVESREMPKVNGSNKILIKIVATTITTFDLDRTWYKGFAIGEDLLPGLECSGEIVAVGSSVIGHQVGDKVCALLRGGGYAEYIVVSSWRVIPIPNGMSVDHAATLPYTASVVWNSLFGVGKLMQNCSIMIHDGGGEFGPLAIQLAKLHGCTVFASTGSRREMKYIKALGVDFCVAYDEFFVDRVLEKNEGRGIDFIFDPYGKKVPQNIDIISHGGTLVVVGHGEINEVALDHGLIAKKQIKLIGHFFLLLAREQKKQILEEIVKELWPRFERRELIPNVYKDRYNFYDVVAAHEAMEENVNLGDKILLIPTQQHVMQRLRVDSNLVIVALFVLFYYFFVTCICA</sequence>